<dbReference type="GO" id="GO:0016020">
    <property type="term" value="C:membrane"/>
    <property type="evidence" value="ECO:0007669"/>
    <property type="project" value="UniProtKB-SubCell"/>
</dbReference>
<dbReference type="Gene3D" id="1.20.1740.10">
    <property type="entry name" value="Amino acid/polyamine transporter I"/>
    <property type="match status" value="1"/>
</dbReference>
<sequence>MALGTVDAEQHGEFYTEDKNLYHDSTKEISGQDSEHRTSDDAAVRDDRDMKRMGKQQQFRRNFRRFSTLSFVCVLTATWEFLLIANYSGLANGGRPGFFWSYVWSFLGFGVIIASLAEMSSMAPTSGGQYHWVSEFAPVKYQKFMSYIAGWMSVLSWQAATASGGFLGGGIIQGLIIINHPDYEAPVWHAVIIAIVLTIGINLFNIYGSRLLAPSQNPLMVLHIFLFIAICVVLWVMAPHPSAHDVFLEFENFGGWSSMGLSLMVGQISALFGLMCNDAAAHMAEEVKDAGKTVPEAMFWSYIVNGIMGFVVVLSFVYAIPSIDDSLEDPTGFPFLYVFVQAMPNTGTNVICAFLLVLFIASSIAFNASTARQTFAFARDNGLPFSGWISKIDPKLLIPANAVWFSCILSVLLNLINLGSTAAFNAIMSLQLVALMFTYIMSISCVLYKRVTAPETLPPARWSLGRLGVPFNIASIIYSTFAFFWCFWSTETPVNLENFNWAPVIFMIVLITAIVMYFVKGRKVYHGPVVTVEGFLAERRLEGFGPTATN</sequence>
<evidence type="ECO:0000256" key="4">
    <source>
        <dbReference type="ARBA" id="ARBA00022989"/>
    </source>
</evidence>
<proteinExistence type="predicted"/>
<dbReference type="PANTHER" id="PTHR45649:SF4">
    <property type="entry name" value="TRANSPORTER, PUTATIVE (EUROFUNG)-RELATED"/>
    <property type="match status" value="1"/>
</dbReference>
<evidence type="ECO:0000256" key="2">
    <source>
        <dbReference type="ARBA" id="ARBA00022448"/>
    </source>
</evidence>
<feature type="transmembrane region" description="Helical" evidence="7">
    <location>
        <begin position="297"/>
        <end position="320"/>
    </location>
</feature>
<feature type="transmembrane region" description="Helical" evidence="7">
    <location>
        <begin position="144"/>
        <end position="167"/>
    </location>
</feature>
<keyword evidence="3 7" id="KW-0812">Transmembrane</keyword>
<feature type="transmembrane region" description="Helical" evidence="7">
    <location>
        <begin position="469"/>
        <end position="488"/>
    </location>
</feature>
<evidence type="ECO:0000256" key="7">
    <source>
        <dbReference type="SAM" id="Phobius"/>
    </source>
</evidence>
<feature type="transmembrane region" description="Helical" evidence="7">
    <location>
        <begin position="99"/>
        <end position="117"/>
    </location>
</feature>
<feature type="transmembrane region" description="Helical" evidence="7">
    <location>
        <begin position="187"/>
        <end position="207"/>
    </location>
</feature>
<feature type="transmembrane region" description="Helical" evidence="7">
    <location>
        <begin position="219"/>
        <end position="238"/>
    </location>
</feature>
<dbReference type="OrthoDB" id="3257095at2759"/>
<feature type="transmembrane region" description="Helical" evidence="7">
    <location>
        <begin position="396"/>
        <end position="416"/>
    </location>
</feature>
<evidence type="ECO:0000313" key="8">
    <source>
        <dbReference type="EMBL" id="KAF1986462.1"/>
    </source>
</evidence>
<protein>
    <submittedName>
        <fullName evidence="8">Putative GABA permease</fullName>
    </submittedName>
</protein>
<keyword evidence="5 7" id="KW-0472">Membrane</keyword>
<dbReference type="Pfam" id="PF13520">
    <property type="entry name" value="AA_permease_2"/>
    <property type="match status" value="1"/>
</dbReference>
<feature type="transmembrane region" description="Helical" evidence="7">
    <location>
        <begin position="346"/>
        <end position="366"/>
    </location>
</feature>
<feature type="compositionally biased region" description="Basic and acidic residues" evidence="6">
    <location>
        <begin position="33"/>
        <end position="52"/>
    </location>
</feature>
<feature type="transmembrane region" description="Helical" evidence="7">
    <location>
        <begin position="500"/>
        <end position="519"/>
    </location>
</feature>
<dbReference type="InterPro" id="IPR002293">
    <property type="entry name" value="AA/rel_permease1"/>
</dbReference>
<organism evidence="8 9">
    <name type="scientific">Aulographum hederae CBS 113979</name>
    <dbReference type="NCBI Taxonomy" id="1176131"/>
    <lineage>
        <taxon>Eukaryota</taxon>
        <taxon>Fungi</taxon>
        <taxon>Dikarya</taxon>
        <taxon>Ascomycota</taxon>
        <taxon>Pezizomycotina</taxon>
        <taxon>Dothideomycetes</taxon>
        <taxon>Pleosporomycetidae</taxon>
        <taxon>Aulographales</taxon>
        <taxon>Aulographaceae</taxon>
    </lineage>
</organism>
<feature type="compositionally biased region" description="Basic and acidic residues" evidence="6">
    <location>
        <begin position="16"/>
        <end position="27"/>
    </location>
</feature>
<keyword evidence="4 7" id="KW-1133">Transmembrane helix</keyword>
<evidence type="ECO:0000256" key="1">
    <source>
        <dbReference type="ARBA" id="ARBA00004141"/>
    </source>
</evidence>
<dbReference type="GO" id="GO:0022857">
    <property type="term" value="F:transmembrane transporter activity"/>
    <property type="evidence" value="ECO:0007669"/>
    <property type="project" value="InterPro"/>
</dbReference>
<feature type="transmembrane region" description="Helical" evidence="7">
    <location>
        <begin position="66"/>
        <end position="87"/>
    </location>
</feature>
<evidence type="ECO:0000256" key="6">
    <source>
        <dbReference type="SAM" id="MobiDB-lite"/>
    </source>
</evidence>
<evidence type="ECO:0000256" key="5">
    <source>
        <dbReference type="ARBA" id="ARBA00023136"/>
    </source>
</evidence>
<name>A0A6G1H079_9PEZI</name>
<feature type="transmembrane region" description="Helical" evidence="7">
    <location>
        <begin position="258"/>
        <end position="276"/>
    </location>
</feature>
<dbReference type="EMBL" id="ML977157">
    <property type="protein sequence ID" value="KAF1986462.1"/>
    <property type="molecule type" value="Genomic_DNA"/>
</dbReference>
<evidence type="ECO:0000313" key="9">
    <source>
        <dbReference type="Proteomes" id="UP000800041"/>
    </source>
</evidence>
<evidence type="ECO:0000256" key="3">
    <source>
        <dbReference type="ARBA" id="ARBA00022692"/>
    </source>
</evidence>
<comment type="subcellular location">
    <subcellularLocation>
        <location evidence="1">Membrane</location>
        <topology evidence="1">Multi-pass membrane protein</topology>
    </subcellularLocation>
</comment>
<accession>A0A6G1H079</accession>
<dbReference type="PANTHER" id="PTHR45649">
    <property type="entry name" value="AMINO-ACID PERMEASE BAT1"/>
    <property type="match status" value="1"/>
</dbReference>
<gene>
    <name evidence="8" type="ORF">K402DRAFT_421307</name>
</gene>
<keyword evidence="2" id="KW-0813">Transport</keyword>
<keyword evidence="9" id="KW-1185">Reference proteome</keyword>
<dbReference type="PIRSF" id="PIRSF006060">
    <property type="entry name" value="AA_transporter"/>
    <property type="match status" value="1"/>
</dbReference>
<reference evidence="8" key="1">
    <citation type="journal article" date="2020" name="Stud. Mycol.">
        <title>101 Dothideomycetes genomes: a test case for predicting lifestyles and emergence of pathogens.</title>
        <authorList>
            <person name="Haridas S."/>
            <person name="Albert R."/>
            <person name="Binder M."/>
            <person name="Bloem J."/>
            <person name="Labutti K."/>
            <person name="Salamov A."/>
            <person name="Andreopoulos B."/>
            <person name="Baker S."/>
            <person name="Barry K."/>
            <person name="Bills G."/>
            <person name="Bluhm B."/>
            <person name="Cannon C."/>
            <person name="Castanera R."/>
            <person name="Culley D."/>
            <person name="Daum C."/>
            <person name="Ezra D."/>
            <person name="Gonzalez J."/>
            <person name="Henrissat B."/>
            <person name="Kuo A."/>
            <person name="Liang C."/>
            <person name="Lipzen A."/>
            <person name="Lutzoni F."/>
            <person name="Magnuson J."/>
            <person name="Mondo S."/>
            <person name="Nolan M."/>
            <person name="Ohm R."/>
            <person name="Pangilinan J."/>
            <person name="Park H.-J."/>
            <person name="Ramirez L."/>
            <person name="Alfaro M."/>
            <person name="Sun H."/>
            <person name="Tritt A."/>
            <person name="Yoshinaga Y."/>
            <person name="Zwiers L.-H."/>
            <person name="Turgeon B."/>
            <person name="Goodwin S."/>
            <person name="Spatafora J."/>
            <person name="Crous P."/>
            <person name="Grigoriev I."/>
        </authorList>
    </citation>
    <scope>NUCLEOTIDE SEQUENCE</scope>
    <source>
        <strain evidence="8">CBS 113979</strain>
    </source>
</reference>
<feature type="region of interest" description="Disordered" evidence="6">
    <location>
        <begin position="16"/>
        <end position="53"/>
    </location>
</feature>
<dbReference type="Proteomes" id="UP000800041">
    <property type="component" value="Unassembled WGS sequence"/>
</dbReference>
<feature type="transmembrane region" description="Helical" evidence="7">
    <location>
        <begin position="422"/>
        <end position="448"/>
    </location>
</feature>
<dbReference type="AlphaFoldDB" id="A0A6G1H079"/>